<keyword evidence="1" id="KW-0614">Plasmid</keyword>
<name>A0A1E5NY53_9ACTN</name>
<comment type="caution">
    <text evidence="1">The sequence shown here is derived from an EMBL/GenBank/DDBJ whole genome shotgun (WGS) entry which is preliminary data.</text>
</comment>
<dbReference type="AlphaFoldDB" id="A0A1E5NY53"/>
<proteinExistence type="predicted"/>
<geneLocation type="plasmid" evidence="2">
    <name>pacmp1</name>
</geneLocation>
<dbReference type="Proteomes" id="UP000095705">
    <property type="component" value="Plasmid pACMP1"/>
</dbReference>
<evidence type="ECO:0000313" key="1">
    <source>
        <dbReference type="EMBL" id="OEJ21067.1"/>
    </source>
</evidence>
<dbReference type="EMBL" id="MEHK01000005">
    <property type="protein sequence ID" value="OEJ21067.1"/>
    <property type="molecule type" value="Genomic_DNA"/>
</dbReference>
<organism evidence="1 2">
    <name type="scientific">Streptomyces subrutilus</name>
    <dbReference type="NCBI Taxonomy" id="36818"/>
    <lineage>
        <taxon>Bacteria</taxon>
        <taxon>Bacillati</taxon>
        <taxon>Actinomycetota</taxon>
        <taxon>Actinomycetes</taxon>
        <taxon>Kitasatosporales</taxon>
        <taxon>Streptomycetaceae</taxon>
        <taxon>Streptomyces</taxon>
    </lineage>
</organism>
<gene>
    <name evidence="1" type="ORF">BGK67_34810</name>
</gene>
<sequence length="159" mass="16576">MPNTTQARKNNARAIVAESGISYQDAIKILEHPEAARSDLLDAVINGGHKTHKSALEWLDALPAAERLLCVGCGWTNGMICPECSPGCGCSTGCSGWRHQGGFDGDDDGAYEDSGCPDCGAGGEYEAPCECEDPAEACSECGHSPADNGCIYHCDCSAC</sequence>
<evidence type="ECO:0000313" key="2">
    <source>
        <dbReference type="Proteomes" id="UP000095705"/>
    </source>
</evidence>
<reference evidence="1 2" key="1">
    <citation type="submission" date="2016-08" db="EMBL/GenBank/DDBJ databases">
        <title>The complete genome of Streptomyces subrutilus 10-1-1.</title>
        <authorList>
            <person name="Chen X."/>
        </authorList>
    </citation>
    <scope>NUCLEOTIDE SEQUENCE [LARGE SCALE GENOMIC DNA]</scope>
    <source>
        <strain evidence="1 2">10-1-1</strain>
        <plasmid evidence="2">pacmp1</plasmid>
    </source>
</reference>
<dbReference type="OrthoDB" id="4224376at2"/>
<accession>A0A1E5NY53</accession>
<keyword evidence="2" id="KW-1185">Reference proteome</keyword>
<dbReference type="RefSeq" id="WP_069917955.1">
    <property type="nucleotide sequence ID" value="NZ_CM007203.1"/>
</dbReference>
<protein>
    <submittedName>
        <fullName evidence="1">Uncharacterized protein</fullName>
    </submittedName>
</protein>